<proteinExistence type="predicted"/>
<dbReference type="PROSITE" id="PS50297">
    <property type="entry name" value="ANK_REP_REGION"/>
    <property type="match status" value="1"/>
</dbReference>
<dbReference type="InterPro" id="IPR036770">
    <property type="entry name" value="Ankyrin_rpt-contain_sf"/>
</dbReference>
<evidence type="ECO:0000313" key="5">
    <source>
        <dbReference type="Proteomes" id="UP001501074"/>
    </source>
</evidence>
<dbReference type="InterPro" id="IPR002110">
    <property type="entry name" value="Ankyrin_rpt"/>
</dbReference>
<evidence type="ECO:0000256" key="3">
    <source>
        <dbReference type="PROSITE-ProRule" id="PRU00023"/>
    </source>
</evidence>
<dbReference type="Pfam" id="PF13606">
    <property type="entry name" value="Ank_3"/>
    <property type="match status" value="1"/>
</dbReference>
<dbReference type="Gene3D" id="1.25.40.20">
    <property type="entry name" value="Ankyrin repeat-containing domain"/>
    <property type="match status" value="2"/>
</dbReference>
<feature type="repeat" description="ANK" evidence="3">
    <location>
        <begin position="80"/>
        <end position="112"/>
    </location>
</feature>
<sequence>MTDDPAREAGLAARSGDLVALRRLLGEHPELADARLGPYGGRTLLAVATDWPGHFPAAADVIALVVAAGASPDQPCLPDGGERPLHWAASSGDLAALDALLDAGADLHAEGAVIAGGTAMADATAFGQWAAARRLLERGSRTTLFEAASLGLAPVVESFLAGGAGPDEITSGLWGACHGGQRATAELLLEHGGDLNWTGYDQLTPLDVARRSGATDLIQWLESRGR</sequence>
<dbReference type="PANTHER" id="PTHR24171">
    <property type="entry name" value="ANKYRIN REPEAT DOMAIN-CONTAINING PROTEIN 39-RELATED"/>
    <property type="match status" value="1"/>
</dbReference>
<name>A0ABP7AMN6_9ACTN</name>
<reference evidence="5" key="1">
    <citation type="journal article" date="2019" name="Int. J. Syst. Evol. Microbiol.">
        <title>The Global Catalogue of Microorganisms (GCM) 10K type strain sequencing project: providing services to taxonomists for standard genome sequencing and annotation.</title>
        <authorList>
            <consortium name="The Broad Institute Genomics Platform"/>
            <consortium name="The Broad Institute Genome Sequencing Center for Infectious Disease"/>
            <person name="Wu L."/>
            <person name="Ma J."/>
        </authorList>
    </citation>
    <scope>NUCLEOTIDE SEQUENCE [LARGE SCALE GENOMIC DNA]</scope>
    <source>
        <strain evidence="5">JCM 16902</strain>
    </source>
</reference>
<evidence type="ECO:0000256" key="1">
    <source>
        <dbReference type="ARBA" id="ARBA00022737"/>
    </source>
</evidence>
<dbReference type="Proteomes" id="UP001501074">
    <property type="component" value="Unassembled WGS sequence"/>
</dbReference>
<keyword evidence="1" id="KW-0677">Repeat</keyword>
<evidence type="ECO:0008006" key="6">
    <source>
        <dbReference type="Google" id="ProtNLM"/>
    </source>
</evidence>
<dbReference type="SUPFAM" id="SSF48403">
    <property type="entry name" value="Ankyrin repeat"/>
    <property type="match status" value="1"/>
</dbReference>
<dbReference type="RefSeq" id="WP_231488791.1">
    <property type="nucleotide sequence ID" value="NZ_BAAAZO010000012.1"/>
</dbReference>
<keyword evidence="2 3" id="KW-0040">ANK repeat</keyword>
<accession>A0ABP7AMN6</accession>
<organism evidence="4 5">
    <name type="scientific">Kineosporia mesophila</name>
    <dbReference type="NCBI Taxonomy" id="566012"/>
    <lineage>
        <taxon>Bacteria</taxon>
        <taxon>Bacillati</taxon>
        <taxon>Actinomycetota</taxon>
        <taxon>Actinomycetes</taxon>
        <taxon>Kineosporiales</taxon>
        <taxon>Kineosporiaceae</taxon>
        <taxon>Kineosporia</taxon>
    </lineage>
</organism>
<gene>
    <name evidence="4" type="ORF">GCM10022223_62910</name>
</gene>
<keyword evidence="5" id="KW-1185">Reference proteome</keyword>
<protein>
    <recommendedName>
        <fullName evidence="6">Ankyrin repeat protein</fullName>
    </recommendedName>
</protein>
<dbReference type="EMBL" id="BAAAZO010000012">
    <property type="protein sequence ID" value="GAA3635899.1"/>
    <property type="molecule type" value="Genomic_DNA"/>
</dbReference>
<dbReference type="SMART" id="SM00248">
    <property type="entry name" value="ANK"/>
    <property type="match status" value="3"/>
</dbReference>
<comment type="caution">
    <text evidence="4">The sequence shown here is derived from an EMBL/GenBank/DDBJ whole genome shotgun (WGS) entry which is preliminary data.</text>
</comment>
<dbReference type="PROSITE" id="PS50088">
    <property type="entry name" value="ANK_REPEAT"/>
    <property type="match status" value="1"/>
</dbReference>
<evidence type="ECO:0000313" key="4">
    <source>
        <dbReference type="EMBL" id="GAA3635899.1"/>
    </source>
</evidence>
<evidence type="ECO:0000256" key="2">
    <source>
        <dbReference type="ARBA" id="ARBA00023043"/>
    </source>
</evidence>
<dbReference type="PANTHER" id="PTHR24171:SF9">
    <property type="entry name" value="ANKYRIN REPEAT DOMAIN-CONTAINING PROTEIN 39"/>
    <property type="match status" value="1"/>
</dbReference>